<reference evidence="1" key="2">
    <citation type="journal article" date="2015" name="Fish Shellfish Immunol.">
        <title>Early steps in the European eel (Anguilla anguilla)-Vibrio vulnificus interaction in the gills: Role of the RtxA13 toxin.</title>
        <authorList>
            <person name="Callol A."/>
            <person name="Pajuelo D."/>
            <person name="Ebbesson L."/>
            <person name="Teles M."/>
            <person name="MacKenzie S."/>
            <person name="Amaro C."/>
        </authorList>
    </citation>
    <scope>NUCLEOTIDE SEQUENCE</scope>
</reference>
<reference evidence="1" key="1">
    <citation type="submission" date="2014-11" db="EMBL/GenBank/DDBJ databases">
        <authorList>
            <person name="Amaro Gonzalez C."/>
        </authorList>
    </citation>
    <scope>NUCLEOTIDE SEQUENCE</scope>
</reference>
<protein>
    <submittedName>
        <fullName evidence="1">Uncharacterized protein</fullName>
    </submittedName>
</protein>
<proteinExistence type="predicted"/>
<organism evidence="1">
    <name type="scientific">Anguilla anguilla</name>
    <name type="common">European freshwater eel</name>
    <name type="synonym">Muraena anguilla</name>
    <dbReference type="NCBI Taxonomy" id="7936"/>
    <lineage>
        <taxon>Eukaryota</taxon>
        <taxon>Metazoa</taxon>
        <taxon>Chordata</taxon>
        <taxon>Craniata</taxon>
        <taxon>Vertebrata</taxon>
        <taxon>Euteleostomi</taxon>
        <taxon>Actinopterygii</taxon>
        <taxon>Neopterygii</taxon>
        <taxon>Teleostei</taxon>
        <taxon>Anguilliformes</taxon>
        <taxon>Anguillidae</taxon>
        <taxon>Anguilla</taxon>
    </lineage>
</organism>
<sequence length="49" mass="5755">MYLKQGTYQYALDLCIKPKNVKCILPCCVNKRKYVTSINYWQKSHGGKK</sequence>
<name>A0A0E9P7K9_ANGAN</name>
<dbReference type="EMBL" id="GBXM01107936">
    <property type="protein sequence ID" value="JAH00641.1"/>
    <property type="molecule type" value="Transcribed_RNA"/>
</dbReference>
<accession>A0A0E9P7K9</accession>
<evidence type="ECO:0000313" key="1">
    <source>
        <dbReference type="EMBL" id="JAH00641.1"/>
    </source>
</evidence>
<dbReference type="AlphaFoldDB" id="A0A0E9P7K9"/>